<evidence type="ECO:0000256" key="1">
    <source>
        <dbReference type="SAM" id="MobiDB-lite"/>
    </source>
</evidence>
<protein>
    <submittedName>
        <fullName evidence="2">Unannotated protein</fullName>
    </submittedName>
</protein>
<proteinExistence type="predicted"/>
<name>A0A6J6EYS8_9ZZZZ</name>
<feature type="compositionally biased region" description="Basic and acidic residues" evidence="1">
    <location>
        <begin position="105"/>
        <end position="114"/>
    </location>
</feature>
<evidence type="ECO:0000313" key="2">
    <source>
        <dbReference type="EMBL" id="CAB4581197.1"/>
    </source>
</evidence>
<feature type="region of interest" description="Disordered" evidence="1">
    <location>
        <begin position="91"/>
        <end position="114"/>
    </location>
</feature>
<dbReference type="AlphaFoldDB" id="A0A6J6EYS8"/>
<gene>
    <name evidence="2" type="ORF">UFOPK1493_03096</name>
</gene>
<organism evidence="2">
    <name type="scientific">freshwater metagenome</name>
    <dbReference type="NCBI Taxonomy" id="449393"/>
    <lineage>
        <taxon>unclassified sequences</taxon>
        <taxon>metagenomes</taxon>
        <taxon>ecological metagenomes</taxon>
    </lineage>
</organism>
<reference evidence="2" key="1">
    <citation type="submission" date="2020-05" db="EMBL/GenBank/DDBJ databases">
        <authorList>
            <person name="Chiriac C."/>
            <person name="Salcher M."/>
            <person name="Ghai R."/>
            <person name="Kavagutti S V."/>
        </authorList>
    </citation>
    <scope>NUCLEOTIDE SEQUENCE</scope>
</reference>
<dbReference type="EMBL" id="CAEZSR010000155">
    <property type="protein sequence ID" value="CAB4581197.1"/>
    <property type="molecule type" value="Genomic_DNA"/>
</dbReference>
<sequence length="114" mass="12621">MRVGFAQAQTLTMSRVPLSDLGTDLQASTIGPLWSLDDLAAYLHCSDPTAATRVPGFPAALRIPGVRGPRWHAASVDEFYRRLSLRSLEQVPETPRQLPPMRQPSIKELKERVG</sequence>
<accession>A0A6J6EYS8</accession>